<evidence type="ECO:0000259" key="1">
    <source>
        <dbReference type="PROSITE" id="PS50188"/>
    </source>
</evidence>
<dbReference type="Gene3D" id="2.60.120.920">
    <property type="match status" value="1"/>
</dbReference>
<proteinExistence type="predicted"/>
<name>A0ABD2IJS1_9BILA</name>
<comment type="caution">
    <text evidence="2">The sequence shown here is derived from an EMBL/GenBank/DDBJ whole genome shotgun (WGS) entry which is preliminary data.</text>
</comment>
<dbReference type="Pfam" id="PF00622">
    <property type="entry name" value="SPRY"/>
    <property type="match status" value="1"/>
</dbReference>
<accession>A0ABD2IJS1</accession>
<feature type="domain" description="B30.2/SPRY" evidence="1">
    <location>
        <begin position="21"/>
        <end position="217"/>
    </location>
</feature>
<dbReference type="InterPro" id="IPR050618">
    <property type="entry name" value="Ubq-SigPath_Reg"/>
</dbReference>
<gene>
    <name evidence="2" type="ORF">niasHT_036963</name>
</gene>
<evidence type="ECO:0000313" key="2">
    <source>
        <dbReference type="EMBL" id="KAL3078080.1"/>
    </source>
</evidence>
<sequence>MSYYGYETVSSSQIHNLQIRIAELERRERQRQNGNGLTPDNHWDILRCHPKIWLDELMVKKEGEICGGGERDWRTVLAKQPIPRRGIFYFEVKILCTGDLNRCRIAIGLATEQMPLNEMVGTYNGTYAYGTGLFDCANFWGHSGNRRFVSGDLPSFSAGDVVGCGVNLDTRQIIYTKNGQRLDTSGLFVRTVCNLFPCVSLPFRHAEIVAYFGPNFKYNLANELANDYDSD</sequence>
<organism evidence="2 3">
    <name type="scientific">Heterodera trifolii</name>
    <dbReference type="NCBI Taxonomy" id="157864"/>
    <lineage>
        <taxon>Eukaryota</taxon>
        <taxon>Metazoa</taxon>
        <taxon>Ecdysozoa</taxon>
        <taxon>Nematoda</taxon>
        <taxon>Chromadorea</taxon>
        <taxon>Rhabditida</taxon>
        <taxon>Tylenchina</taxon>
        <taxon>Tylenchomorpha</taxon>
        <taxon>Tylenchoidea</taxon>
        <taxon>Heteroderidae</taxon>
        <taxon>Heteroderinae</taxon>
        <taxon>Heterodera</taxon>
    </lineage>
</organism>
<dbReference type="PROSITE" id="PS50188">
    <property type="entry name" value="B302_SPRY"/>
    <property type="match status" value="1"/>
</dbReference>
<protein>
    <recommendedName>
        <fullName evidence="1">B30.2/SPRY domain-containing protein</fullName>
    </recommendedName>
</protein>
<dbReference type="EMBL" id="JBICBT010001214">
    <property type="protein sequence ID" value="KAL3078080.1"/>
    <property type="molecule type" value="Genomic_DNA"/>
</dbReference>
<dbReference type="AlphaFoldDB" id="A0ABD2IJS1"/>
<reference evidence="2 3" key="1">
    <citation type="submission" date="2024-10" db="EMBL/GenBank/DDBJ databases">
        <authorList>
            <person name="Kim D."/>
        </authorList>
    </citation>
    <scope>NUCLEOTIDE SEQUENCE [LARGE SCALE GENOMIC DNA]</scope>
    <source>
        <strain evidence="2">BH-2024</strain>
    </source>
</reference>
<dbReference type="CDD" id="cd12885">
    <property type="entry name" value="SPRY_RanBP_like"/>
    <property type="match status" value="1"/>
</dbReference>
<evidence type="ECO:0000313" key="3">
    <source>
        <dbReference type="Proteomes" id="UP001620626"/>
    </source>
</evidence>
<dbReference type="SMART" id="SM00449">
    <property type="entry name" value="SPRY"/>
    <property type="match status" value="1"/>
</dbReference>
<dbReference type="PANTHER" id="PTHR12864">
    <property type="entry name" value="RAN BINDING PROTEIN 9-RELATED"/>
    <property type="match status" value="1"/>
</dbReference>
<dbReference type="InterPro" id="IPR043136">
    <property type="entry name" value="B30.2/SPRY_sf"/>
</dbReference>
<dbReference type="InterPro" id="IPR001870">
    <property type="entry name" value="B30.2/SPRY"/>
</dbReference>
<keyword evidence="3" id="KW-1185">Reference proteome</keyword>
<dbReference type="InterPro" id="IPR003877">
    <property type="entry name" value="SPRY_dom"/>
</dbReference>
<dbReference type="InterPro" id="IPR013320">
    <property type="entry name" value="ConA-like_dom_sf"/>
</dbReference>
<dbReference type="InterPro" id="IPR044736">
    <property type="entry name" value="Gid1/RanBPM/SPLA_SPRY"/>
</dbReference>
<dbReference type="SUPFAM" id="SSF49899">
    <property type="entry name" value="Concanavalin A-like lectins/glucanases"/>
    <property type="match status" value="1"/>
</dbReference>
<dbReference type="Proteomes" id="UP001620626">
    <property type="component" value="Unassembled WGS sequence"/>
</dbReference>